<accession>A0AAW2FSU8</accession>
<keyword evidence="2" id="KW-1185">Reference proteome</keyword>
<dbReference type="AlphaFoldDB" id="A0AAW2FSU8"/>
<comment type="caution">
    <text evidence="1">The sequence shown here is derived from an EMBL/GenBank/DDBJ whole genome shotgun (WGS) entry which is preliminary data.</text>
</comment>
<name>A0AAW2FSU8_9HYME</name>
<reference evidence="1 2" key="1">
    <citation type="submission" date="2023-03" db="EMBL/GenBank/DDBJ databases">
        <title>High recombination rates correlate with genetic variation in Cardiocondyla obscurior ants.</title>
        <authorList>
            <person name="Errbii M."/>
        </authorList>
    </citation>
    <scope>NUCLEOTIDE SEQUENCE [LARGE SCALE GENOMIC DNA]</scope>
    <source>
        <strain evidence="1">Alpha-2009</strain>
        <tissue evidence="1">Whole body</tissue>
    </source>
</reference>
<gene>
    <name evidence="1" type="ORF">PUN28_010205</name>
</gene>
<protein>
    <submittedName>
        <fullName evidence="1">Uncharacterized protein</fullName>
    </submittedName>
</protein>
<dbReference type="Proteomes" id="UP001430953">
    <property type="component" value="Unassembled WGS sequence"/>
</dbReference>
<dbReference type="EMBL" id="JADYXP020000009">
    <property type="protein sequence ID" value="KAL0117202.1"/>
    <property type="molecule type" value="Genomic_DNA"/>
</dbReference>
<evidence type="ECO:0000313" key="2">
    <source>
        <dbReference type="Proteomes" id="UP001430953"/>
    </source>
</evidence>
<sequence>METIQRIMKLGHLARAEVCVGRAPICRCSAAPHFIDDLTISRRIRPWKITARRSSQTKITLVTEFYTLDIHISKAPTHAHVYCQTCDRTMRKPDLSGLYDKLRNHDNLGFLLEINVATTSFIIYGKIPVRFNQARLTELSTTVSRSNQTVPIA</sequence>
<proteinExistence type="predicted"/>
<organism evidence="1 2">
    <name type="scientific">Cardiocondyla obscurior</name>
    <dbReference type="NCBI Taxonomy" id="286306"/>
    <lineage>
        <taxon>Eukaryota</taxon>
        <taxon>Metazoa</taxon>
        <taxon>Ecdysozoa</taxon>
        <taxon>Arthropoda</taxon>
        <taxon>Hexapoda</taxon>
        <taxon>Insecta</taxon>
        <taxon>Pterygota</taxon>
        <taxon>Neoptera</taxon>
        <taxon>Endopterygota</taxon>
        <taxon>Hymenoptera</taxon>
        <taxon>Apocrita</taxon>
        <taxon>Aculeata</taxon>
        <taxon>Formicoidea</taxon>
        <taxon>Formicidae</taxon>
        <taxon>Myrmicinae</taxon>
        <taxon>Cardiocondyla</taxon>
    </lineage>
</organism>
<evidence type="ECO:0000313" key="1">
    <source>
        <dbReference type="EMBL" id="KAL0117202.1"/>
    </source>
</evidence>